<dbReference type="EMBL" id="AP024427">
    <property type="protein sequence ID" value="BCR96711.1"/>
    <property type="molecule type" value="Genomic_DNA"/>
</dbReference>
<proteinExistence type="predicted"/>
<gene>
    <name evidence="1" type="ORF">AKAW2_30030S</name>
</gene>
<dbReference type="GeneID" id="64958036"/>
<dbReference type="KEGG" id="aluc:AKAW2_30030S"/>
<dbReference type="Proteomes" id="UP000661280">
    <property type="component" value="Chromosome 3"/>
</dbReference>
<keyword evidence="2" id="KW-1185">Reference proteome</keyword>
<organism evidence="1 2">
    <name type="scientific">Aspergillus kawachii</name>
    <name type="common">White koji mold</name>
    <name type="synonym">Aspergillus awamori var. kawachi</name>
    <dbReference type="NCBI Taxonomy" id="1069201"/>
    <lineage>
        <taxon>Eukaryota</taxon>
        <taxon>Fungi</taxon>
        <taxon>Dikarya</taxon>
        <taxon>Ascomycota</taxon>
        <taxon>Pezizomycotina</taxon>
        <taxon>Eurotiomycetes</taxon>
        <taxon>Eurotiomycetidae</taxon>
        <taxon>Eurotiales</taxon>
        <taxon>Aspergillaceae</taxon>
        <taxon>Aspergillus</taxon>
        <taxon>Aspergillus subgen. Circumdati</taxon>
    </lineage>
</organism>
<evidence type="ECO:0000313" key="2">
    <source>
        <dbReference type="Proteomes" id="UP000661280"/>
    </source>
</evidence>
<dbReference type="RefSeq" id="XP_041540477.1">
    <property type="nucleotide sequence ID" value="XM_041686498.1"/>
</dbReference>
<sequence length="74" mass="8091">MLSDLSSAPDPPSDSTSYLRSIIPLFIPGDLPPHASSKLLVNDVFCLASDYVRVVVTDHYLVLRAIFITCSNIL</sequence>
<reference evidence="1" key="1">
    <citation type="submission" date="2021-01" db="EMBL/GenBank/DDBJ databases">
        <authorList>
            <consortium name="Aspergillus luchuensis mut. kawachii IFO 4304 genome sequencing consortium"/>
            <person name="Kazuki M."/>
            <person name="Futagami T."/>
        </authorList>
    </citation>
    <scope>NUCLEOTIDE SEQUENCE</scope>
    <source>
        <strain evidence="1">IFO 4308</strain>
    </source>
</reference>
<dbReference type="AlphaFoldDB" id="A0A7R7ZX23"/>
<evidence type="ECO:0000313" key="1">
    <source>
        <dbReference type="EMBL" id="BCR96711.1"/>
    </source>
</evidence>
<accession>A0A7R7ZX23</accession>
<protein>
    <submittedName>
        <fullName evidence="1">Uncharacterized protein</fullName>
    </submittedName>
</protein>
<name>A0A7R7ZX23_ASPKA</name>
<reference evidence="1" key="2">
    <citation type="submission" date="2021-02" db="EMBL/GenBank/DDBJ databases">
        <title>Aspergillus luchuensis mut. kawachii IFO 4304 genome sequence.</title>
        <authorList>
            <person name="Mori K."/>
            <person name="Kadooka C."/>
            <person name="Goto M."/>
            <person name="Futagami T."/>
        </authorList>
    </citation>
    <scope>NUCLEOTIDE SEQUENCE</scope>
    <source>
        <strain evidence="1">IFO 4308</strain>
    </source>
</reference>